<feature type="domain" description="DUF5626" evidence="2">
    <location>
        <begin position="37"/>
        <end position="154"/>
    </location>
</feature>
<evidence type="ECO:0000256" key="1">
    <source>
        <dbReference type="SAM" id="SignalP"/>
    </source>
</evidence>
<accession>A0A5M9HVV3</accession>
<comment type="caution">
    <text evidence="3">The sequence shown here is derived from an EMBL/GenBank/DDBJ whole genome shotgun (WGS) entry which is preliminary data.</text>
</comment>
<protein>
    <recommendedName>
        <fullName evidence="2">DUF5626 domain-containing protein</fullName>
    </recommendedName>
</protein>
<dbReference type="RefSeq" id="WP_087152049.1">
    <property type="nucleotide sequence ID" value="NZ_VMSO01000018.1"/>
</dbReference>
<keyword evidence="4" id="KW-1185">Reference proteome</keyword>
<dbReference type="Pfam" id="PF18540">
    <property type="entry name" value="DUF5626"/>
    <property type="match status" value="1"/>
</dbReference>
<evidence type="ECO:0000259" key="2">
    <source>
        <dbReference type="Pfam" id="PF18540"/>
    </source>
</evidence>
<dbReference type="AlphaFoldDB" id="A0A5M9HVV3"/>
<proteinExistence type="predicted"/>
<reference evidence="3" key="1">
    <citation type="submission" date="2019-07" db="EMBL/GenBank/DDBJ databases">
        <authorList>
            <person name="Wongkuna S."/>
            <person name="Scaria J."/>
        </authorList>
    </citation>
    <scope>NUCLEOTIDE SEQUENCE [LARGE SCALE GENOMIC DNA]</scope>
    <source>
        <strain evidence="3">SW178</strain>
    </source>
</reference>
<sequence length="157" mass="17255">MKTLSKFVSMLFVLFSIILSSSTSVLAAEYDSEAVYDMNIGGTQNFVLEDSKGKEIYITILENSLQTRALENKSYSISLTAPLSWTAGYNVVIRNNLISSVNSPHYKCYTGKISSAALKKDSSKQATLRFTHTVLGISTRGGVRTNIADNKLKVSRL</sequence>
<dbReference type="OrthoDB" id="2156269at2"/>
<gene>
    <name evidence="3" type="ORF">FNY66_12035</name>
</gene>
<evidence type="ECO:0000313" key="3">
    <source>
        <dbReference type="EMBL" id="KAA8500713.1"/>
    </source>
</evidence>
<name>A0A5M9HVV3_9FIRM</name>
<evidence type="ECO:0000313" key="4">
    <source>
        <dbReference type="Proteomes" id="UP000322025"/>
    </source>
</evidence>
<feature type="chain" id="PRO_5024354254" description="DUF5626 domain-containing protein" evidence="1">
    <location>
        <begin position="28"/>
        <end position="157"/>
    </location>
</feature>
<dbReference type="InterPro" id="IPR040491">
    <property type="entry name" value="DUF5626"/>
</dbReference>
<dbReference type="Gene3D" id="2.60.40.3860">
    <property type="match status" value="1"/>
</dbReference>
<dbReference type="EMBL" id="VMSO01000018">
    <property type="protein sequence ID" value="KAA8500713.1"/>
    <property type="molecule type" value="Genomic_DNA"/>
</dbReference>
<feature type="signal peptide" evidence="1">
    <location>
        <begin position="1"/>
        <end position="27"/>
    </location>
</feature>
<keyword evidence="1" id="KW-0732">Signal</keyword>
<organism evidence="3 4">
    <name type="scientific">Mediterraneibacter catenae</name>
    <dbReference type="NCBI Taxonomy" id="2594882"/>
    <lineage>
        <taxon>Bacteria</taxon>
        <taxon>Bacillati</taxon>
        <taxon>Bacillota</taxon>
        <taxon>Clostridia</taxon>
        <taxon>Lachnospirales</taxon>
        <taxon>Lachnospiraceae</taxon>
        <taxon>Mediterraneibacter</taxon>
    </lineage>
</organism>
<dbReference type="Proteomes" id="UP000322025">
    <property type="component" value="Unassembled WGS sequence"/>
</dbReference>